<organism evidence="2 3">
    <name type="scientific">Pleuronectes platessa</name>
    <name type="common">European plaice</name>
    <dbReference type="NCBI Taxonomy" id="8262"/>
    <lineage>
        <taxon>Eukaryota</taxon>
        <taxon>Metazoa</taxon>
        <taxon>Chordata</taxon>
        <taxon>Craniata</taxon>
        <taxon>Vertebrata</taxon>
        <taxon>Euteleostomi</taxon>
        <taxon>Actinopterygii</taxon>
        <taxon>Neopterygii</taxon>
        <taxon>Teleostei</taxon>
        <taxon>Neoteleostei</taxon>
        <taxon>Acanthomorphata</taxon>
        <taxon>Carangaria</taxon>
        <taxon>Pleuronectiformes</taxon>
        <taxon>Pleuronectoidei</taxon>
        <taxon>Pleuronectidae</taxon>
        <taxon>Pleuronectes</taxon>
    </lineage>
</organism>
<sequence>MSPVIATDWSKVLVSSQAILRVAPLGCGAAAPRLSRSSKAGGNSLSPPHRFPSRESDLLSVSPPRVALRVDRGVSRFQRRAAGSVDGSVIGDSPTIEDVFARISPRLCAPLHHCVPVLPPSLGELRS</sequence>
<name>A0A9N7VM55_PLEPL</name>
<feature type="compositionally biased region" description="Polar residues" evidence="1">
    <location>
        <begin position="35"/>
        <end position="46"/>
    </location>
</feature>
<dbReference type="EMBL" id="CADEAL010004258">
    <property type="protein sequence ID" value="CAB1455497.1"/>
    <property type="molecule type" value="Genomic_DNA"/>
</dbReference>
<reference evidence="2" key="1">
    <citation type="submission" date="2020-03" db="EMBL/GenBank/DDBJ databases">
        <authorList>
            <person name="Weist P."/>
        </authorList>
    </citation>
    <scope>NUCLEOTIDE SEQUENCE</scope>
</reference>
<accession>A0A9N7VM55</accession>
<keyword evidence="3" id="KW-1185">Reference proteome</keyword>
<evidence type="ECO:0000313" key="2">
    <source>
        <dbReference type="EMBL" id="CAB1455497.1"/>
    </source>
</evidence>
<evidence type="ECO:0000313" key="3">
    <source>
        <dbReference type="Proteomes" id="UP001153269"/>
    </source>
</evidence>
<feature type="region of interest" description="Disordered" evidence="1">
    <location>
        <begin position="32"/>
        <end position="60"/>
    </location>
</feature>
<gene>
    <name evidence="2" type="ORF">PLEPLA_LOCUS43273</name>
</gene>
<dbReference type="AlphaFoldDB" id="A0A9N7VM55"/>
<protein>
    <submittedName>
        <fullName evidence="2">Uncharacterized protein</fullName>
    </submittedName>
</protein>
<evidence type="ECO:0000256" key="1">
    <source>
        <dbReference type="SAM" id="MobiDB-lite"/>
    </source>
</evidence>
<comment type="caution">
    <text evidence="2">The sequence shown here is derived from an EMBL/GenBank/DDBJ whole genome shotgun (WGS) entry which is preliminary data.</text>
</comment>
<dbReference type="Proteomes" id="UP001153269">
    <property type="component" value="Unassembled WGS sequence"/>
</dbReference>
<proteinExistence type="predicted"/>